<dbReference type="AlphaFoldDB" id="A0A239MHZ6"/>
<evidence type="ECO:0000313" key="1">
    <source>
        <dbReference type="EMBL" id="SNT42110.1"/>
    </source>
</evidence>
<dbReference type="EMBL" id="FZOY01000021">
    <property type="protein sequence ID" value="SNT42110.1"/>
    <property type="molecule type" value="Genomic_DNA"/>
</dbReference>
<accession>A0A239MHZ6</accession>
<gene>
    <name evidence="1" type="ORF">SAMN05421757_1217</name>
</gene>
<evidence type="ECO:0000313" key="2">
    <source>
        <dbReference type="Proteomes" id="UP000198426"/>
    </source>
</evidence>
<dbReference type="Proteomes" id="UP000198426">
    <property type="component" value="Unassembled WGS sequence"/>
</dbReference>
<protein>
    <submittedName>
        <fullName evidence="1">Uncharacterized protein</fullName>
    </submittedName>
</protein>
<keyword evidence="2" id="KW-1185">Reference proteome</keyword>
<organism evidence="1 2">
    <name type="scientific">Tropicimonas sediminicola</name>
    <dbReference type="NCBI Taxonomy" id="1031541"/>
    <lineage>
        <taxon>Bacteria</taxon>
        <taxon>Pseudomonadati</taxon>
        <taxon>Pseudomonadota</taxon>
        <taxon>Alphaproteobacteria</taxon>
        <taxon>Rhodobacterales</taxon>
        <taxon>Roseobacteraceae</taxon>
        <taxon>Tropicimonas</taxon>
    </lineage>
</organism>
<name>A0A239MHZ6_9RHOB</name>
<sequence length="31" mass="3537">MIDREDSVRSIIRAQHDVAAERDCLSCKATF</sequence>
<reference evidence="1 2" key="1">
    <citation type="submission" date="2017-06" db="EMBL/GenBank/DDBJ databases">
        <authorList>
            <person name="Kim H.J."/>
            <person name="Triplett B.A."/>
        </authorList>
    </citation>
    <scope>NUCLEOTIDE SEQUENCE [LARGE SCALE GENOMIC DNA]</scope>
    <source>
        <strain evidence="1 2">DSM 29339</strain>
    </source>
</reference>
<proteinExistence type="predicted"/>